<proteinExistence type="predicted"/>
<evidence type="ECO:0000313" key="2">
    <source>
        <dbReference type="EMBL" id="OWK29645.1"/>
    </source>
</evidence>
<dbReference type="AlphaFoldDB" id="A0A245ZIT1"/>
<reference evidence="2 3" key="1">
    <citation type="submission" date="2017-03" db="EMBL/GenBank/DDBJ databases">
        <title>Genome sequence of Sphingomonas mucosissima DSM 17494.</title>
        <authorList>
            <person name="Poehlein A."/>
            <person name="Wuebbeler J.H."/>
            <person name="Steinbuechel A."/>
            <person name="Daniel R."/>
        </authorList>
    </citation>
    <scope>NUCLEOTIDE SEQUENCE [LARGE SCALE GENOMIC DNA]</scope>
    <source>
        <strain evidence="2 3">DSM 17494</strain>
    </source>
</reference>
<dbReference type="Proteomes" id="UP000197783">
    <property type="component" value="Unassembled WGS sequence"/>
</dbReference>
<dbReference type="EMBL" id="NBBJ01000003">
    <property type="protein sequence ID" value="OWK29645.1"/>
    <property type="molecule type" value="Genomic_DNA"/>
</dbReference>
<dbReference type="Gene3D" id="3.40.50.720">
    <property type="entry name" value="NAD(P)-binding Rossmann-like Domain"/>
    <property type="match status" value="1"/>
</dbReference>
<comment type="caution">
    <text evidence="2">The sequence shown here is derived from an EMBL/GenBank/DDBJ whole genome shotgun (WGS) entry which is preliminary data.</text>
</comment>
<gene>
    <name evidence="2" type="ORF">SPMU_20650</name>
</gene>
<dbReference type="PANTHER" id="PTHR32487:SF0">
    <property type="entry name" value="3-OXO-DELTA(4,5)-STEROID 5-BETA-REDUCTASE"/>
    <property type="match status" value="1"/>
</dbReference>
<dbReference type="InterPro" id="IPR036291">
    <property type="entry name" value="NAD(P)-bd_dom_sf"/>
</dbReference>
<dbReference type="SUPFAM" id="SSF51735">
    <property type="entry name" value="NAD(P)-binding Rossmann-fold domains"/>
    <property type="match status" value="1"/>
</dbReference>
<dbReference type="InterPro" id="IPR001509">
    <property type="entry name" value="Epimerase_deHydtase"/>
</dbReference>
<organism evidence="2 3">
    <name type="scientific">Sphingomonas mucosissima</name>
    <dbReference type="NCBI Taxonomy" id="370959"/>
    <lineage>
        <taxon>Bacteria</taxon>
        <taxon>Pseudomonadati</taxon>
        <taxon>Pseudomonadota</taxon>
        <taxon>Alphaproteobacteria</taxon>
        <taxon>Sphingomonadales</taxon>
        <taxon>Sphingomonadaceae</taxon>
        <taxon>Sphingomonas</taxon>
    </lineage>
</organism>
<accession>A0A245ZIT1</accession>
<evidence type="ECO:0000259" key="1">
    <source>
        <dbReference type="Pfam" id="PF01370"/>
    </source>
</evidence>
<evidence type="ECO:0000313" key="3">
    <source>
        <dbReference type="Proteomes" id="UP000197783"/>
    </source>
</evidence>
<dbReference type="RefSeq" id="WP_088334092.1">
    <property type="nucleotide sequence ID" value="NZ_NBBJ01000003.1"/>
</dbReference>
<sequence length="366" mass="40087">MRERTVLIAGASGVIGQSAVARFAADGWHVIAVSRRAPDVAAGTRFQHLPLDLLDADACRAAADAFAGVTHVVYAALYEKPGLYAGWFEQDQMDTNLAMMRNLMEPLLEVATGLRHVSVFQGTKAYGAHLHQIAVPARERSPRDPHANFYWLQEDWLRARRAGADWALTIWRPQVVFGGSTGVAMNIVPVLGAYAAIQRELGRPLTYPGRRGGVSEAVDADLIADALLWANGAEAARDETFNITNGDVFTWADTWPAIARAMQMEPAFGEPFSLVAYLHEHEAVWDDLVRRHDLRATALPALLGESHHYADLLFGVHAPAEAARAPVLVSTIKLRQAGFGGCIDTEEMFAKWLARLAERRIILPPG</sequence>
<protein>
    <submittedName>
        <fullName evidence="2">Short chain dehydrogenase</fullName>
    </submittedName>
</protein>
<name>A0A245ZIT1_9SPHN</name>
<dbReference type="OrthoDB" id="4392084at2"/>
<feature type="domain" description="NAD-dependent epimerase/dehydratase" evidence="1">
    <location>
        <begin position="6"/>
        <end position="243"/>
    </location>
</feature>
<dbReference type="Pfam" id="PF01370">
    <property type="entry name" value="Epimerase"/>
    <property type="match status" value="1"/>
</dbReference>
<keyword evidence="3" id="KW-1185">Reference proteome</keyword>
<dbReference type="PANTHER" id="PTHR32487">
    <property type="entry name" value="3-OXO-DELTA(4,5)-STEROID 5-BETA-REDUCTASE"/>
    <property type="match status" value="1"/>
</dbReference>